<gene>
    <name evidence="4" type="ORF">IQ230_04750</name>
</gene>
<organism evidence="4 5">
    <name type="scientific">Gloeocapsopsis crepidinum LEGE 06123</name>
    <dbReference type="NCBI Taxonomy" id="588587"/>
    <lineage>
        <taxon>Bacteria</taxon>
        <taxon>Bacillati</taxon>
        <taxon>Cyanobacteriota</taxon>
        <taxon>Cyanophyceae</taxon>
        <taxon>Oscillatoriophycideae</taxon>
        <taxon>Chroococcales</taxon>
        <taxon>Chroococcaceae</taxon>
        <taxon>Gloeocapsopsis</taxon>
    </lineage>
</organism>
<sequence length="56" mass="6374">MYRLNAAVQTTESFVDFYEQQRYLVAPVVSWTISDRTTLTLETQYSAVEGPIDVGI</sequence>
<accession>A0ABR9UN41</accession>
<keyword evidence="2" id="KW-0472">Membrane</keyword>
<evidence type="ECO:0000313" key="5">
    <source>
        <dbReference type="Proteomes" id="UP000651156"/>
    </source>
</evidence>
<keyword evidence="5" id="KW-1185">Reference proteome</keyword>
<dbReference type="Gene3D" id="2.40.170.20">
    <property type="entry name" value="TonB-dependent receptor, beta-barrel domain"/>
    <property type="match status" value="1"/>
</dbReference>
<dbReference type="RefSeq" id="WP_193930923.1">
    <property type="nucleotide sequence ID" value="NZ_CAWPMZ010000139.1"/>
</dbReference>
<comment type="subcellular location">
    <subcellularLocation>
        <location evidence="1">Cell outer membrane</location>
    </subcellularLocation>
</comment>
<evidence type="ECO:0000256" key="1">
    <source>
        <dbReference type="ARBA" id="ARBA00004442"/>
    </source>
</evidence>
<evidence type="ECO:0000313" key="4">
    <source>
        <dbReference type="EMBL" id="MBE9189684.1"/>
    </source>
</evidence>
<evidence type="ECO:0000256" key="2">
    <source>
        <dbReference type="ARBA" id="ARBA00023136"/>
    </source>
</evidence>
<proteinExistence type="predicted"/>
<dbReference type="SUPFAM" id="SSF56935">
    <property type="entry name" value="Porins"/>
    <property type="match status" value="1"/>
</dbReference>
<dbReference type="EMBL" id="JADEWN010000008">
    <property type="protein sequence ID" value="MBE9189684.1"/>
    <property type="molecule type" value="Genomic_DNA"/>
</dbReference>
<dbReference type="InterPro" id="IPR036942">
    <property type="entry name" value="Beta-barrel_TonB_sf"/>
</dbReference>
<reference evidence="4 5" key="1">
    <citation type="submission" date="2020-10" db="EMBL/GenBank/DDBJ databases">
        <authorList>
            <person name="Castelo-Branco R."/>
            <person name="Eusebio N."/>
            <person name="Adriana R."/>
            <person name="Vieira A."/>
            <person name="Brugerolle De Fraissinette N."/>
            <person name="Rezende De Castro R."/>
            <person name="Schneider M.P."/>
            <person name="Vasconcelos V."/>
            <person name="Leao P.N."/>
        </authorList>
    </citation>
    <scope>NUCLEOTIDE SEQUENCE [LARGE SCALE GENOMIC DNA]</scope>
    <source>
        <strain evidence="4 5">LEGE 06123</strain>
    </source>
</reference>
<keyword evidence="3" id="KW-0998">Cell outer membrane</keyword>
<protein>
    <submittedName>
        <fullName evidence="4">Uncharacterized protein</fullName>
    </submittedName>
</protein>
<comment type="caution">
    <text evidence="4">The sequence shown here is derived from an EMBL/GenBank/DDBJ whole genome shotgun (WGS) entry which is preliminary data.</text>
</comment>
<name>A0ABR9UN41_9CHRO</name>
<dbReference type="Proteomes" id="UP000651156">
    <property type="component" value="Unassembled WGS sequence"/>
</dbReference>
<evidence type="ECO:0000256" key="3">
    <source>
        <dbReference type="ARBA" id="ARBA00023237"/>
    </source>
</evidence>